<evidence type="ECO:0000256" key="3">
    <source>
        <dbReference type="ARBA" id="ARBA00038493"/>
    </source>
</evidence>
<dbReference type="Gene3D" id="3.40.50.880">
    <property type="match status" value="1"/>
</dbReference>
<dbReference type="PANTHER" id="PTHR48094:SF11">
    <property type="entry name" value="GLUTATHIONE-INDEPENDENT GLYOXALASE HSP31-RELATED"/>
    <property type="match status" value="1"/>
</dbReference>
<dbReference type="Pfam" id="PF01965">
    <property type="entry name" value="DJ-1_PfpI"/>
    <property type="match status" value="1"/>
</dbReference>
<sequence length="236" mass="25871">MKKNVLIVVANPSEHPTLHYPVGFWASELFHPISVFNNSDIDWDIASPAGGQVIMDPMSNPNDSSQYSAWDALSKKFVDDAVFMKQLENTKSLDAINPDDYDAIMVAGGQSPMFTFEGAKNLHKLFLSFYESGKVAAALCHGVAVLNFITDASGQFLVANKQITGFTNAEEDQANAAVNAVVMPWRIEDELIKKGAIFKKSEAWKPFAIVDGNLITGQQNMSGEITAQKIVEQLKI</sequence>
<dbReference type="RefSeq" id="WP_344741299.1">
    <property type="nucleotide sequence ID" value="NZ_BAABAY010000002.1"/>
</dbReference>
<feature type="domain" description="DJ-1/PfpI" evidence="4">
    <location>
        <begin position="26"/>
        <end position="232"/>
    </location>
</feature>
<comment type="caution">
    <text evidence="5">The sequence shown here is derived from an EMBL/GenBank/DDBJ whole genome shotgun (WGS) entry which is preliminary data.</text>
</comment>
<protein>
    <submittedName>
        <fullName evidence="5">Type 1 glutamine amidotransferase domain-containing protein</fullName>
    </submittedName>
</protein>
<organism evidence="5 6">
    <name type="scientific">Gaetbulibacter aestuarii</name>
    <dbReference type="NCBI Taxonomy" id="1502358"/>
    <lineage>
        <taxon>Bacteria</taxon>
        <taxon>Pseudomonadati</taxon>
        <taxon>Bacteroidota</taxon>
        <taxon>Flavobacteriia</taxon>
        <taxon>Flavobacteriales</taxon>
        <taxon>Flavobacteriaceae</taxon>
        <taxon>Gaetbulibacter</taxon>
    </lineage>
</organism>
<proteinExistence type="inferred from homology"/>
<name>A0ABW7MZ00_9FLAO</name>
<keyword evidence="5" id="KW-0315">Glutamine amidotransferase</keyword>
<evidence type="ECO:0000313" key="6">
    <source>
        <dbReference type="Proteomes" id="UP001610100"/>
    </source>
</evidence>
<evidence type="ECO:0000256" key="1">
    <source>
        <dbReference type="ARBA" id="ARBA00023016"/>
    </source>
</evidence>
<dbReference type="InterPro" id="IPR050325">
    <property type="entry name" value="Prot/Nucl_acid_deglycase"/>
</dbReference>
<comment type="similarity">
    <text evidence="3">Belongs to the peptidase C56 family. HSP31-like subfamily.</text>
</comment>
<gene>
    <name evidence="5" type="ORF">V8G58_08860</name>
</gene>
<keyword evidence="6" id="KW-1185">Reference proteome</keyword>
<dbReference type="CDD" id="cd03141">
    <property type="entry name" value="GATase1_Hsp31_like"/>
    <property type="match status" value="1"/>
</dbReference>
<dbReference type="EMBL" id="JBAWKB010000002">
    <property type="protein sequence ID" value="MFH6772042.1"/>
    <property type="molecule type" value="Genomic_DNA"/>
</dbReference>
<keyword evidence="2" id="KW-0456">Lyase</keyword>
<dbReference type="Proteomes" id="UP001610100">
    <property type="component" value="Unassembled WGS sequence"/>
</dbReference>
<dbReference type="PANTHER" id="PTHR48094">
    <property type="entry name" value="PROTEIN/NUCLEIC ACID DEGLYCASE DJ-1-RELATED"/>
    <property type="match status" value="1"/>
</dbReference>
<dbReference type="SUPFAM" id="SSF52317">
    <property type="entry name" value="Class I glutamine amidotransferase-like"/>
    <property type="match status" value="1"/>
</dbReference>
<reference evidence="5 6" key="1">
    <citation type="submission" date="2024-02" db="EMBL/GenBank/DDBJ databases">
        <title>A Gaetbulibacter species isolated from tidal flats and genomic insights of their niches.</title>
        <authorList>
            <person name="Ye Y."/>
        </authorList>
    </citation>
    <scope>NUCLEOTIDE SEQUENCE [LARGE SCALE GENOMIC DNA]</scope>
    <source>
        <strain evidence="5 6">KYW382</strain>
    </source>
</reference>
<evidence type="ECO:0000313" key="5">
    <source>
        <dbReference type="EMBL" id="MFH6772042.1"/>
    </source>
</evidence>
<dbReference type="InterPro" id="IPR002818">
    <property type="entry name" value="DJ-1/PfpI"/>
</dbReference>
<dbReference type="InterPro" id="IPR029062">
    <property type="entry name" value="Class_I_gatase-like"/>
</dbReference>
<evidence type="ECO:0000256" key="2">
    <source>
        <dbReference type="ARBA" id="ARBA00023239"/>
    </source>
</evidence>
<evidence type="ECO:0000259" key="4">
    <source>
        <dbReference type="Pfam" id="PF01965"/>
    </source>
</evidence>
<keyword evidence="1" id="KW-0346">Stress response</keyword>
<accession>A0ABW7MZ00</accession>